<dbReference type="RefSeq" id="WP_005949645.1">
    <property type="nucleotide sequence ID" value="NZ_CP136423.1"/>
</dbReference>
<comment type="caution">
    <text evidence="2">The sequence shown here is derived from an EMBL/GenBank/DDBJ whole genome shotgun (WGS) entry which is preliminary data.</text>
</comment>
<protein>
    <recommendedName>
        <fullName evidence="1">ACT domain-containing protein</fullName>
    </recommendedName>
</protein>
<dbReference type="InterPro" id="IPR045865">
    <property type="entry name" value="ACT-like_dom_sf"/>
</dbReference>
<dbReference type="InterPro" id="IPR002912">
    <property type="entry name" value="ACT_dom"/>
</dbReference>
<sequence length="143" mass="15921">MTVRQISIFLENSPGKLQGLSDILEKYGINMQALSLAETTDFGIVRLIVDDPYKASTVLKDEGYICSITKVLAVEIPDTPGGLAGAIRALGDEGINIEYMYAFITKRKNVAYVIFRVEDNERAIKALLAKKYRPLCQEQLSEM</sequence>
<dbReference type="EMBL" id="ACBZ01000125">
    <property type="protein sequence ID" value="EEG48765.1"/>
    <property type="molecule type" value="Genomic_DNA"/>
</dbReference>
<dbReference type="eggNOG" id="COG4747">
    <property type="taxonomic scope" value="Bacteria"/>
</dbReference>
<name>C0CNC3_BLAHS</name>
<dbReference type="Pfam" id="PF19571">
    <property type="entry name" value="ACT_8"/>
    <property type="match status" value="1"/>
</dbReference>
<gene>
    <name evidence="2" type="ORF">RUMHYD_02361</name>
</gene>
<dbReference type="InterPro" id="IPR045739">
    <property type="entry name" value="ACT_dom_pair"/>
</dbReference>
<dbReference type="HOGENOM" id="CLU_136790_2_1_9"/>
<organism evidence="2 3">
    <name type="scientific">Blautia hydrogenotrophica (strain DSM 10507 / JCM 14656 / S5a33)</name>
    <name type="common">Ruminococcus hydrogenotrophicus</name>
    <dbReference type="NCBI Taxonomy" id="476272"/>
    <lineage>
        <taxon>Bacteria</taxon>
        <taxon>Bacillati</taxon>
        <taxon>Bacillota</taxon>
        <taxon>Clostridia</taxon>
        <taxon>Lachnospirales</taxon>
        <taxon>Lachnospiraceae</taxon>
        <taxon>Blautia</taxon>
    </lineage>
</organism>
<evidence type="ECO:0000259" key="1">
    <source>
        <dbReference type="PROSITE" id="PS51671"/>
    </source>
</evidence>
<dbReference type="AlphaFoldDB" id="C0CNC3"/>
<dbReference type="PATRIC" id="fig|476272.21.peg.1796"/>
<dbReference type="Proteomes" id="UP000003100">
    <property type="component" value="Unassembled WGS sequence"/>
</dbReference>
<dbReference type="CDD" id="cd04882">
    <property type="entry name" value="ACT_Bt0572_2"/>
    <property type="match status" value="1"/>
</dbReference>
<dbReference type="PROSITE" id="PS51671">
    <property type="entry name" value="ACT"/>
    <property type="match status" value="1"/>
</dbReference>
<reference evidence="2 3" key="1">
    <citation type="submission" date="2009-01" db="EMBL/GenBank/DDBJ databases">
        <authorList>
            <person name="Fulton L."/>
            <person name="Clifton S."/>
            <person name="Fulton B."/>
            <person name="Xu J."/>
            <person name="Minx P."/>
            <person name="Pepin K.H."/>
            <person name="Johnson M."/>
            <person name="Bhonagiri V."/>
            <person name="Nash W.E."/>
            <person name="Mardis E.R."/>
            <person name="Wilson R.K."/>
        </authorList>
    </citation>
    <scope>NUCLEOTIDE SEQUENCE [LARGE SCALE GENOMIC DNA]</scope>
    <source>
        <strain evidence="3">DSM 10507 / JCM 14656 / S5a33</strain>
    </source>
</reference>
<dbReference type="Gene3D" id="3.30.2130.10">
    <property type="entry name" value="VC0802-like"/>
    <property type="match status" value="1"/>
</dbReference>
<evidence type="ECO:0000313" key="2">
    <source>
        <dbReference type="EMBL" id="EEG48765.1"/>
    </source>
</evidence>
<proteinExistence type="predicted"/>
<feature type="domain" description="ACT" evidence="1">
    <location>
        <begin position="71"/>
        <end position="143"/>
    </location>
</feature>
<keyword evidence="3" id="KW-1185">Reference proteome</keyword>
<reference evidence="2 3" key="2">
    <citation type="submission" date="2009-02" db="EMBL/GenBank/DDBJ databases">
        <title>Draft genome sequence of Blautia hydrogenotrophica DSM 10507 (Ruminococcus hydrogenotrophicus DSM 10507).</title>
        <authorList>
            <person name="Sudarsanam P."/>
            <person name="Ley R."/>
            <person name="Guruge J."/>
            <person name="Turnbaugh P.J."/>
            <person name="Mahowald M."/>
            <person name="Liep D."/>
            <person name="Gordon J."/>
        </authorList>
    </citation>
    <scope>NUCLEOTIDE SEQUENCE [LARGE SCALE GENOMIC DNA]</scope>
    <source>
        <strain evidence="3">DSM 10507 / JCM 14656 / S5a33</strain>
    </source>
</reference>
<dbReference type="GeneID" id="86820790"/>
<accession>C0CNC3</accession>
<dbReference type="SUPFAM" id="SSF55021">
    <property type="entry name" value="ACT-like"/>
    <property type="match status" value="2"/>
</dbReference>
<evidence type="ECO:0000313" key="3">
    <source>
        <dbReference type="Proteomes" id="UP000003100"/>
    </source>
</evidence>
<dbReference type="PANTHER" id="PTHR40099">
    <property type="entry name" value="ACETOLACTATE SYNTHASE, SMALL SUBUNIT"/>
    <property type="match status" value="1"/>
</dbReference>
<dbReference type="PANTHER" id="PTHR40099:SF1">
    <property type="entry name" value="ACETOLACTATE SYNTHASE, SMALL SUBUNIT"/>
    <property type="match status" value="1"/>
</dbReference>